<organism evidence="2 3">
    <name type="scientific">Halocaridina rubra</name>
    <name type="common">Hawaiian red shrimp</name>
    <dbReference type="NCBI Taxonomy" id="373956"/>
    <lineage>
        <taxon>Eukaryota</taxon>
        <taxon>Metazoa</taxon>
        <taxon>Ecdysozoa</taxon>
        <taxon>Arthropoda</taxon>
        <taxon>Crustacea</taxon>
        <taxon>Multicrustacea</taxon>
        <taxon>Malacostraca</taxon>
        <taxon>Eumalacostraca</taxon>
        <taxon>Eucarida</taxon>
        <taxon>Decapoda</taxon>
        <taxon>Pleocyemata</taxon>
        <taxon>Caridea</taxon>
        <taxon>Atyoidea</taxon>
        <taxon>Atyidae</taxon>
        <taxon>Halocaridina</taxon>
    </lineage>
</organism>
<dbReference type="PANTHER" id="PTHR45629:SF7">
    <property type="entry name" value="DNA EXCISION REPAIR PROTEIN ERCC-6-RELATED"/>
    <property type="match status" value="1"/>
</dbReference>
<feature type="domain" description="Helicase ATP-binding" evidence="1">
    <location>
        <begin position="1"/>
        <end position="122"/>
    </location>
</feature>
<dbReference type="InterPro" id="IPR000330">
    <property type="entry name" value="SNF2_N"/>
</dbReference>
<dbReference type="Gene3D" id="3.40.50.10810">
    <property type="entry name" value="Tandem AAA-ATPase domain"/>
    <property type="match status" value="1"/>
</dbReference>
<dbReference type="GO" id="GO:0005634">
    <property type="term" value="C:nucleus"/>
    <property type="evidence" value="ECO:0007669"/>
    <property type="project" value="TreeGrafter"/>
</dbReference>
<dbReference type="AlphaFoldDB" id="A0AAN8XCE5"/>
<dbReference type="InterPro" id="IPR014001">
    <property type="entry name" value="Helicase_ATP-bd"/>
</dbReference>
<feature type="non-terminal residue" evidence="2">
    <location>
        <position position="1"/>
    </location>
</feature>
<evidence type="ECO:0000313" key="2">
    <source>
        <dbReference type="EMBL" id="KAK7077848.1"/>
    </source>
</evidence>
<proteinExistence type="predicted"/>
<dbReference type="GO" id="GO:0007131">
    <property type="term" value="P:reciprocal meiotic recombination"/>
    <property type="evidence" value="ECO:0007669"/>
    <property type="project" value="TreeGrafter"/>
</dbReference>
<evidence type="ECO:0000313" key="3">
    <source>
        <dbReference type="Proteomes" id="UP001381693"/>
    </source>
</evidence>
<sequence>GPYGRLPIIKNALIVTPSSLSATWGKEFQKWLGRERIGVYIVDQNNKVEQFKKTYEKPIMIISYEMFMRHAALIEDLKFGLIFCDEGHRLKNANIKTTNLLSDLSCHRRVILTGTPVQNDLK</sequence>
<accession>A0AAN8XCE5</accession>
<dbReference type="SUPFAM" id="SSF52540">
    <property type="entry name" value="P-loop containing nucleoside triphosphate hydrolases"/>
    <property type="match status" value="1"/>
</dbReference>
<reference evidence="2 3" key="1">
    <citation type="submission" date="2023-11" db="EMBL/GenBank/DDBJ databases">
        <title>Halocaridina rubra genome assembly.</title>
        <authorList>
            <person name="Smith C."/>
        </authorList>
    </citation>
    <scope>NUCLEOTIDE SEQUENCE [LARGE SCALE GENOMIC DNA]</scope>
    <source>
        <strain evidence="2">EP-1</strain>
        <tissue evidence="2">Whole</tissue>
    </source>
</reference>
<gene>
    <name evidence="2" type="primary">RAD54B_2</name>
    <name evidence="2" type="ORF">SK128_026492</name>
</gene>
<name>A0AAN8XCE5_HALRR</name>
<dbReference type="GO" id="GO:0015616">
    <property type="term" value="F:DNA translocase activity"/>
    <property type="evidence" value="ECO:0007669"/>
    <property type="project" value="TreeGrafter"/>
</dbReference>
<protein>
    <submittedName>
        <fullName evidence="2">DNA repair and recombination protein rad54b</fullName>
    </submittedName>
</protein>
<keyword evidence="3" id="KW-1185">Reference proteome</keyword>
<evidence type="ECO:0000259" key="1">
    <source>
        <dbReference type="PROSITE" id="PS51192"/>
    </source>
</evidence>
<dbReference type="PANTHER" id="PTHR45629">
    <property type="entry name" value="SNF2/RAD54 FAMILY MEMBER"/>
    <property type="match status" value="1"/>
</dbReference>
<dbReference type="InterPro" id="IPR050496">
    <property type="entry name" value="SNF2_RAD54_helicase_repair"/>
</dbReference>
<dbReference type="GO" id="GO:0000724">
    <property type="term" value="P:double-strand break repair via homologous recombination"/>
    <property type="evidence" value="ECO:0007669"/>
    <property type="project" value="TreeGrafter"/>
</dbReference>
<dbReference type="Proteomes" id="UP001381693">
    <property type="component" value="Unassembled WGS sequence"/>
</dbReference>
<dbReference type="PROSITE" id="PS51192">
    <property type="entry name" value="HELICASE_ATP_BIND_1"/>
    <property type="match status" value="1"/>
</dbReference>
<dbReference type="EMBL" id="JAXCGZ010008198">
    <property type="protein sequence ID" value="KAK7077848.1"/>
    <property type="molecule type" value="Genomic_DNA"/>
</dbReference>
<dbReference type="InterPro" id="IPR027417">
    <property type="entry name" value="P-loop_NTPase"/>
</dbReference>
<dbReference type="GO" id="GO:0005524">
    <property type="term" value="F:ATP binding"/>
    <property type="evidence" value="ECO:0007669"/>
    <property type="project" value="InterPro"/>
</dbReference>
<feature type="non-terminal residue" evidence="2">
    <location>
        <position position="122"/>
    </location>
</feature>
<dbReference type="Pfam" id="PF00176">
    <property type="entry name" value="SNF2-rel_dom"/>
    <property type="match status" value="1"/>
</dbReference>
<dbReference type="InterPro" id="IPR038718">
    <property type="entry name" value="SNF2-like_sf"/>
</dbReference>
<comment type="caution">
    <text evidence="2">The sequence shown here is derived from an EMBL/GenBank/DDBJ whole genome shotgun (WGS) entry which is preliminary data.</text>
</comment>